<dbReference type="SUPFAM" id="SSF64484">
    <property type="entry name" value="beta and beta-prime subunits of DNA dependent RNA-polymerase"/>
    <property type="match status" value="1"/>
</dbReference>
<organism evidence="3">
    <name type="scientific">Medioppia subpectinata</name>
    <dbReference type="NCBI Taxonomy" id="1979941"/>
    <lineage>
        <taxon>Eukaryota</taxon>
        <taxon>Metazoa</taxon>
        <taxon>Ecdysozoa</taxon>
        <taxon>Arthropoda</taxon>
        <taxon>Chelicerata</taxon>
        <taxon>Arachnida</taxon>
        <taxon>Acari</taxon>
        <taxon>Acariformes</taxon>
        <taxon>Sarcoptiformes</taxon>
        <taxon>Oribatida</taxon>
        <taxon>Brachypylina</taxon>
        <taxon>Oppioidea</taxon>
        <taxon>Oppiidae</taxon>
        <taxon>Medioppia</taxon>
    </lineage>
</organism>
<name>A0A7R9KFR0_9ACAR</name>
<dbReference type="OrthoDB" id="8300072at2759"/>
<reference evidence="3" key="1">
    <citation type="submission" date="2020-11" db="EMBL/GenBank/DDBJ databases">
        <authorList>
            <person name="Tran Van P."/>
        </authorList>
    </citation>
    <scope>NUCLEOTIDE SEQUENCE</scope>
</reference>
<proteinExistence type="predicted"/>
<protein>
    <recommendedName>
        <fullName evidence="1">DNA-directed RNA polymerase</fullName>
        <ecNumber evidence="1">2.7.7.6</ecNumber>
    </recommendedName>
</protein>
<dbReference type="EMBL" id="CAJPIZ010000843">
    <property type="protein sequence ID" value="CAG2102378.1"/>
    <property type="molecule type" value="Genomic_DNA"/>
</dbReference>
<dbReference type="InterPro" id="IPR007081">
    <property type="entry name" value="RNA_pol_Rpb1_5"/>
</dbReference>
<accession>A0A7R9KFR0</accession>
<feature type="domain" description="RNA polymerase Rpb1" evidence="2">
    <location>
        <begin position="1"/>
        <end position="67"/>
    </location>
</feature>
<dbReference type="AlphaFoldDB" id="A0A7R9KFR0"/>
<dbReference type="Proteomes" id="UP000759131">
    <property type="component" value="Unassembled WGS sequence"/>
</dbReference>
<evidence type="ECO:0000313" key="4">
    <source>
        <dbReference type="Proteomes" id="UP000759131"/>
    </source>
</evidence>
<keyword evidence="4" id="KW-1185">Reference proteome</keyword>
<evidence type="ECO:0000313" key="3">
    <source>
        <dbReference type="EMBL" id="CAD7621948.1"/>
    </source>
</evidence>
<dbReference type="GO" id="GO:0003677">
    <property type="term" value="F:DNA binding"/>
    <property type="evidence" value="ECO:0007669"/>
    <property type="project" value="InterPro"/>
</dbReference>
<dbReference type="Pfam" id="PF04998">
    <property type="entry name" value="RNA_pol_Rpb1_5"/>
    <property type="match status" value="1"/>
</dbReference>
<evidence type="ECO:0000259" key="2">
    <source>
        <dbReference type="Pfam" id="PF04998"/>
    </source>
</evidence>
<feature type="non-terminal residue" evidence="3">
    <location>
        <position position="1"/>
    </location>
</feature>
<sequence length="132" mass="15006">MTLNTFHLAGVGGKNVTLGIPRLREIVLVASKSIKTPIITVPIIWETLSEKECFASIDLGHSKNVNNVWETSCTLTTLENAFRKITLLECLEKISVEEQTVVRKGEFKKHISITFKLRELHNECAKQNWEKK</sequence>
<evidence type="ECO:0000256" key="1">
    <source>
        <dbReference type="ARBA" id="ARBA00012418"/>
    </source>
</evidence>
<dbReference type="GO" id="GO:0006351">
    <property type="term" value="P:DNA-templated transcription"/>
    <property type="evidence" value="ECO:0007669"/>
    <property type="project" value="InterPro"/>
</dbReference>
<gene>
    <name evidence="3" type="ORF">OSB1V03_LOCUS2417</name>
</gene>
<dbReference type="GO" id="GO:0003899">
    <property type="term" value="F:DNA-directed RNA polymerase activity"/>
    <property type="evidence" value="ECO:0007669"/>
    <property type="project" value="UniProtKB-EC"/>
</dbReference>
<dbReference type="EC" id="2.7.7.6" evidence="1"/>
<dbReference type="EMBL" id="OC855418">
    <property type="protein sequence ID" value="CAD7621948.1"/>
    <property type="molecule type" value="Genomic_DNA"/>
</dbReference>